<dbReference type="Proteomes" id="UP000298860">
    <property type="component" value="Unassembled WGS sequence"/>
</dbReference>
<keyword evidence="7" id="KW-0255">Endonuclease</keyword>
<comment type="similarity">
    <text evidence="2 11">Belongs to the HsdR family.</text>
</comment>
<dbReference type="CDD" id="cd18030">
    <property type="entry name" value="DEXHc_RE_I_HsdR"/>
    <property type="match status" value="1"/>
</dbReference>
<dbReference type="InterPro" id="IPR004473">
    <property type="entry name" value="Restrct_endonuc_typeI_HsdR"/>
</dbReference>
<dbReference type="InterPro" id="IPR027417">
    <property type="entry name" value="P-loop_NTPase"/>
</dbReference>
<dbReference type="InterPro" id="IPR014001">
    <property type="entry name" value="Helicase_ATP-bd"/>
</dbReference>
<name>A0A4D4JG15_9PSEU</name>
<evidence type="ECO:0000256" key="11">
    <source>
        <dbReference type="RuleBase" id="RU364115"/>
    </source>
</evidence>
<evidence type="ECO:0000256" key="7">
    <source>
        <dbReference type="ARBA" id="ARBA00022759"/>
    </source>
</evidence>
<dbReference type="InterPro" id="IPR040980">
    <property type="entry name" value="SWI2_SNF2"/>
</dbReference>
<proteinExistence type="inferred from homology"/>
<evidence type="ECO:0000256" key="5">
    <source>
        <dbReference type="ARBA" id="ARBA00022741"/>
    </source>
</evidence>
<keyword evidence="10 11" id="KW-0238">DNA-binding</keyword>
<dbReference type="Gene3D" id="3.40.50.300">
    <property type="entry name" value="P-loop containing nucleotide triphosphate hydrolases"/>
    <property type="match status" value="2"/>
</dbReference>
<gene>
    <name evidence="13" type="ORF">GTS_49790</name>
</gene>
<keyword evidence="14" id="KW-1185">Reference proteome</keyword>
<evidence type="ECO:0000256" key="6">
    <source>
        <dbReference type="ARBA" id="ARBA00022747"/>
    </source>
</evidence>
<reference evidence="14" key="1">
    <citation type="submission" date="2019-04" db="EMBL/GenBank/DDBJ databases">
        <title>Draft genome sequence of Pseudonocardiaceae bacterium SL3-2-4.</title>
        <authorList>
            <person name="Ningsih F."/>
            <person name="Yokota A."/>
            <person name="Sakai Y."/>
            <person name="Nanatani K."/>
            <person name="Yabe S."/>
            <person name="Oetari A."/>
            <person name="Sjamsuridzal W."/>
        </authorList>
    </citation>
    <scope>NUCLEOTIDE SEQUENCE [LARGE SCALE GENOMIC DNA]</scope>
    <source>
        <strain evidence="14">SL3-2-4</strain>
    </source>
</reference>
<comment type="function">
    <text evidence="11">Subunit R is required for both nuclease and ATPase activities, but not for modification.</text>
</comment>
<comment type="catalytic activity">
    <reaction evidence="1 11">
        <text>Endonucleolytic cleavage of DNA to give random double-stranded fragments with terminal 5'-phosphates, ATP is simultaneously hydrolyzed.</text>
        <dbReference type="EC" id="3.1.21.3"/>
    </reaction>
</comment>
<feature type="domain" description="Helicase ATP-binding" evidence="12">
    <location>
        <begin position="193"/>
        <end position="406"/>
    </location>
</feature>
<dbReference type="SUPFAM" id="SSF52540">
    <property type="entry name" value="P-loop containing nucleoside triphosphate hydrolases"/>
    <property type="match status" value="1"/>
</dbReference>
<keyword evidence="8 11" id="KW-0378">Hydrolase</keyword>
<dbReference type="InterPro" id="IPR051268">
    <property type="entry name" value="Type-I_R_enzyme_R_subunit"/>
</dbReference>
<dbReference type="Pfam" id="PF18766">
    <property type="entry name" value="SWI2_SNF2"/>
    <property type="match status" value="1"/>
</dbReference>
<comment type="caution">
    <text evidence="13">The sequence shown here is derived from an EMBL/GenBank/DDBJ whole genome shotgun (WGS) entry which is preliminary data.</text>
</comment>
<sequence length="583" mass="65509">MLTGTHVDAPDGDDSQRGRRVDYIDWDHPERNDFVVMNQFRVELPGGQGHRAIRPDVVLFVNGLPLVVIEAKAPHTVDPIAHAIDQLRRYANQRTQGGIPEGSERLFHTNQVVIATSFDDARVGTFTSGPEHFAEWKTVEPGTPQQVASECGRADPAELSKQEVLVAGMLRPAHLLDLIRHFTLFMEANGRVVKVVARYQQYRAVRRAVTRLVNGKTRPEDGEHDHRGGVIWHTQGSGKSLTMVFLVRVMRTHPELTSFKVVVVTDRTQLQRQLSGTAELTDETVHVARKVKKVREYLARPGKDLVFAMIQKYRDTDDGDDTGGTTESELAKAMKTLGELNADTRIVVLVDEAHRSQSSALHASLREALPNAALIGFTGTPIIMGKRKQTTTIFGVYIDKYTIKESEEDGATVPILYEGRTTKAAVRDGSGLDELFEDMFEEQTPEQRKQIQQRWGTKNNVLEAPKLIDRKARDMLRHYVDVVLPNRFKAQVVAVSREAAVRYRIGLRHARDDLLAELDALDAALRTTEAFDRVDSMPAHQARLVRAYRHRWLIARLDFAPVISGTHNDKTHLAEWTSDACGR</sequence>
<dbReference type="GO" id="GO:0009307">
    <property type="term" value="P:DNA restriction-modification system"/>
    <property type="evidence" value="ECO:0007669"/>
    <property type="project" value="UniProtKB-KW"/>
</dbReference>
<evidence type="ECO:0000256" key="8">
    <source>
        <dbReference type="ARBA" id="ARBA00022801"/>
    </source>
</evidence>
<accession>A0A4D4JG15</accession>
<protein>
    <recommendedName>
        <fullName evidence="11">Type I restriction enzyme endonuclease subunit</fullName>
        <shortName evidence="11">R protein</shortName>
        <ecNumber evidence="11">3.1.21.3</ecNumber>
    </recommendedName>
</protein>
<comment type="subunit">
    <text evidence="3 11">The type I restriction/modification system is composed of three polypeptides R, M and S.</text>
</comment>
<evidence type="ECO:0000256" key="3">
    <source>
        <dbReference type="ARBA" id="ARBA00011296"/>
    </source>
</evidence>
<keyword evidence="9 11" id="KW-0067">ATP-binding</keyword>
<dbReference type="GO" id="GO:0005524">
    <property type="term" value="F:ATP binding"/>
    <property type="evidence" value="ECO:0007669"/>
    <property type="project" value="UniProtKB-KW"/>
</dbReference>
<dbReference type="EC" id="3.1.21.3" evidence="11"/>
<keyword evidence="6 11" id="KW-0680">Restriction system</keyword>
<evidence type="ECO:0000256" key="1">
    <source>
        <dbReference type="ARBA" id="ARBA00000851"/>
    </source>
</evidence>
<keyword evidence="5 11" id="KW-0547">Nucleotide-binding</keyword>
<dbReference type="PANTHER" id="PTHR30195">
    <property type="entry name" value="TYPE I SITE-SPECIFIC DEOXYRIBONUCLEASE PROTEIN SUBUNIT M AND R"/>
    <property type="match status" value="1"/>
</dbReference>
<evidence type="ECO:0000313" key="14">
    <source>
        <dbReference type="Proteomes" id="UP000298860"/>
    </source>
</evidence>
<evidence type="ECO:0000256" key="9">
    <source>
        <dbReference type="ARBA" id="ARBA00022840"/>
    </source>
</evidence>
<dbReference type="Pfam" id="PF04313">
    <property type="entry name" value="HSDR_N"/>
    <property type="match status" value="1"/>
</dbReference>
<dbReference type="SMART" id="SM00487">
    <property type="entry name" value="DEXDc"/>
    <property type="match status" value="1"/>
</dbReference>
<dbReference type="AlphaFoldDB" id="A0A4D4JG15"/>
<dbReference type="CDD" id="cd22332">
    <property type="entry name" value="HsdR_N"/>
    <property type="match status" value="1"/>
</dbReference>
<evidence type="ECO:0000256" key="2">
    <source>
        <dbReference type="ARBA" id="ARBA00008598"/>
    </source>
</evidence>
<evidence type="ECO:0000313" key="13">
    <source>
        <dbReference type="EMBL" id="GDY33346.1"/>
    </source>
</evidence>
<dbReference type="GO" id="GO:0003677">
    <property type="term" value="F:DNA binding"/>
    <property type="evidence" value="ECO:0007669"/>
    <property type="project" value="UniProtKB-KW"/>
</dbReference>
<dbReference type="Gene3D" id="3.90.1570.50">
    <property type="match status" value="1"/>
</dbReference>
<dbReference type="InterPro" id="IPR007409">
    <property type="entry name" value="Restrct_endonuc_type1_HsdR_N"/>
</dbReference>
<dbReference type="NCBIfam" id="TIGR00348">
    <property type="entry name" value="hsdR"/>
    <property type="match status" value="1"/>
</dbReference>
<keyword evidence="4" id="KW-0540">Nuclease</keyword>
<dbReference type="GO" id="GO:0009035">
    <property type="term" value="F:type I site-specific deoxyribonuclease activity"/>
    <property type="evidence" value="ECO:0007669"/>
    <property type="project" value="UniProtKB-EC"/>
</dbReference>
<organism evidence="13 14">
    <name type="scientific">Gandjariella thermophila</name>
    <dbReference type="NCBI Taxonomy" id="1931992"/>
    <lineage>
        <taxon>Bacteria</taxon>
        <taxon>Bacillati</taxon>
        <taxon>Actinomycetota</taxon>
        <taxon>Actinomycetes</taxon>
        <taxon>Pseudonocardiales</taxon>
        <taxon>Pseudonocardiaceae</taxon>
        <taxon>Gandjariella</taxon>
    </lineage>
</organism>
<dbReference type="PANTHER" id="PTHR30195:SF15">
    <property type="entry name" value="TYPE I RESTRICTION ENZYME HINDI ENDONUCLEASE SUBUNIT"/>
    <property type="match status" value="1"/>
</dbReference>
<dbReference type="EMBL" id="BJFL01000040">
    <property type="protein sequence ID" value="GDY33346.1"/>
    <property type="molecule type" value="Genomic_DNA"/>
</dbReference>
<evidence type="ECO:0000256" key="4">
    <source>
        <dbReference type="ARBA" id="ARBA00022722"/>
    </source>
</evidence>
<evidence type="ECO:0000256" key="10">
    <source>
        <dbReference type="ARBA" id="ARBA00023125"/>
    </source>
</evidence>
<evidence type="ECO:0000259" key="12">
    <source>
        <dbReference type="SMART" id="SM00487"/>
    </source>
</evidence>